<feature type="transmembrane region" description="Helical" evidence="8">
    <location>
        <begin position="38"/>
        <end position="59"/>
    </location>
</feature>
<dbReference type="eggNOG" id="ENOG502QUGF">
    <property type="taxonomic scope" value="Eukaryota"/>
</dbReference>
<keyword evidence="2" id="KW-0813">Transport</keyword>
<accession>N1PN95</accession>
<dbReference type="InterPro" id="IPR023271">
    <property type="entry name" value="Aquaporin-like"/>
</dbReference>
<dbReference type="HOGENOM" id="CLU_036896_0_1_1"/>
<dbReference type="OMA" id="MIWFPIM"/>
<dbReference type="OrthoDB" id="4829at2759"/>
<dbReference type="PANTHER" id="PTHR30520:SF6">
    <property type="entry name" value="FORMATE_NITRATE FAMILY TRANSPORTER (EUROFUNG)"/>
    <property type="match status" value="1"/>
</dbReference>
<dbReference type="GO" id="GO:0005886">
    <property type="term" value="C:plasma membrane"/>
    <property type="evidence" value="ECO:0007669"/>
    <property type="project" value="TreeGrafter"/>
</dbReference>
<reference evidence="10" key="1">
    <citation type="journal article" date="2012" name="PLoS Genet.">
        <title>The genomes of the fungal plant pathogens Cladosporium fulvum and Dothistroma septosporum reveal adaptation to different hosts and lifestyles but also signatures of common ancestry.</title>
        <authorList>
            <person name="de Wit P.J.G.M."/>
            <person name="van der Burgt A."/>
            <person name="Oekmen B."/>
            <person name="Stergiopoulos I."/>
            <person name="Abd-Elsalam K.A."/>
            <person name="Aerts A.L."/>
            <person name="Bahkali A.H."/>
            <person name="Beenen H.G."/>
            <person name="Chettri P."/>
            <person name="Cox M.P."/>
            <person name="Datema E."/>
            <person name="de Vries R.P."/>
            <person name="Dhillon B."/>
            <person name="Ganley A.R."/>
            <person name="Griffiths S.A."/>
            <person name="Guo Y."/>
            <person name="Hamelin R.C."/>
            <person name="Henrissat B."/>
            <person name="Kabir M.S."/>
            <person name="Jashni M.K."/>
            <person name="Kema G."/>
            <person name="Klaubauf S."/>
            <person name="Lapidus A."/>
            <person name="Levasseur A."/>
            <person name="Lindquist E."/>
            <person name="Mehrabi R."/>
            <person name="Ohm R.A."/>
            <person name="Owen T.J."/>
            <person name="Salamov A."/>
            <person name="Schwelm A."/>
            <person name="Schijlen E."/>
            <person name="Sun H."/>
            <person name="van den Burg H.A."/>
            <person name="van Ham R.C.H.J."/>
            <person name="Zhang S."/>
            <person name="Goodwin S.B."/>
            <person name="Grigoriev I.V."/>
            <person name="Collemare J."/>
            <person name="Bradshaw R.E."/>
        </authorList>
    </citation>
    <scope>NUCLEOTIDE SEQUENCE [LARGE SCALE GENOMIC DNA]</scope>
    <source>
        <strain evidence="10">NZE10 / CBS 128990</strain>
    </source>
</reference>
<dbReference type="PANTHER" id="PTHR30520">
    <property type="entry name" value="FORMATE TRANSPORTER-RELATED"/>
    <property type="match status" value="1"/>
</dbReference>
<keyword evidence="4 8" id="KW-1133">Transmembrane helix</keyword>
<feature type="transmembrane region" description="Helical" evidence="8">
    <location>
        <begin position="79"/>
        <end position="108"/>
    </location>
</feature>
<dbReference type="InterPro" id="IPR000292">
    <property type="entry name" value="For/NO2_transpt"/>
</dbReference>
<feature type="transmembrane region" description="Helical" evidence="8">
    <location>
        <begin position="120"/>
        <end position="142"/>
    </location>
</feature>
<dbReference type="Proteomes" id="UP000016933">
    <property type="component" value="Unassembled WGS sequence"/>
</dbReference>
<feature type="region of interest" description="Disordered" evidence="7">
    <location>
        <begin position="292"/>
        <end position="316"/>
    </location>
</feature>
<name>N1PN95_DOTSN</name>
<dbReference type="GO" id="GO:0015707">
    <property type="term" value="P:nitrite transport"/>
    <property type="evidence" value="ECO:0007669"/>
    <property type="project" value="TreeGrafter"/>
</dbReference>
<evidence type="ECO:0000256" key="1">
    <source>
        <dbReference type="ARBA" id="ARBA00004141"/>
    </source>
</evidence>
<evidence type="ECO:0000256" key="6">
    <source>
        <dbReference type="ARBA" id="ARBA00049660"/>
    </source>
</evidence>
<keyword evidence="3 8" id="KW-0812">Transmembrane</keyword>
<evidence type="ECO:0000256" key="3">
    <source>
        <dbReference type="ARBA" id="ARBA00022692"/>
    </source>
</evidence>
<gene>
    <name evidence="9" type="ORF">DOTSEDRAFT_87377</name>
</gene>
<sequence length="316" mass="34547">MAPQLPITVIVNAYSPKETVELCGRSGYAKANMRIDKIFMSSVMAGMFLAFACAALLSTNTAPWFTSNAPGLIRTIGALIFPFGLTMVVVTGTDLCTGSFMFTTIAALQRRISVWKMLMHWFITFWGNLAGSLFIVGLITGYGEVFNAAAYTNTVFTFNAAKVVTPSWHAIFLRGIGANWLVCMACFLAMMAREYFSKVMAIWWPTFAFVCLGLDHVVANMFFVPTAIFHGDPAISTTFYIWKSMIPALLGNIVAGALFVGVFFWYLWLTGEGPIAVDGVYFPADLPLMGIETGSPERHDSEGGKKSGGETPEKMV</sequence>
<evidence type="ECO:0000256" key="7">
    <source>
        <dbReference type="SAM" id="MobiDB-lite"/>
    </source>
</evidence>
<feature type="transmembrane region" description="Helical" evidence="8">
    <location>
        <begin position="171"/>
        <end position="190"/>
    </location>
</feature>
<protein>
    <recommendedName>
        <fullName evidence="11">Formate/nitrite transporter</fullName>
    </recommendedName>
</protein>
<keyword evidence="10" id="KW-1185">Reference proteome</keyword>
<keyword evidence="5 8" id="KW-0472">Membrane</keyword>
<dbReference type="Pfam" id="PF01226">
    <property type="entry name" value="Form_Nir_trans"/>
    <property type="match status" value="1"/>
</dbReference>
<evidence type="ECO:0000256" key="4">
    <source>
        <dbReference type="ARBA" id="ARBA00022989"/>
    </source>
</evidence>
<evidence type="ECO:0000313" key="9">
    <source>
        <dbReference type="EMBL" id="EME44872.1"/>
    </source>
</evidence>
<evidence type="ECO:0000256" key="8">
    <source>
        <dbReference type="SAM" id="Phobius"/>
    </source>
</evidence>
<comment type="subcellular location">
    <subcellularLocation>
        <location evidence="1">Membrane</location>
        <topology evidence="1">Multi-pass membrane protein</topology>
    </subcellularLocation>
</comment>
<dbReference type="AlphaFoldDB" id="N1PN95"/>
<evidence type="ECO:0008006" key="11">
    <source>
        <dbReference type="Google" id="ProtNLM"/>
    </source>
</evidence>
<evidence type="ECO:0000256" key="5">
    <source>
        <dbReference type="ARBA" id="ARBA00023136"/>
    </source>
</evidence>
<feature type="compositionally biased region" description="Basic and acidic residues" evidence="7">
    <location>
        <begin position="295"/>
        <end position="316"/>
    </location>
</feature>
<reference evidence="9 10" key="2">
    <citation type="journal article" date="2012" name="PLoS Pathog.">
        <title>Diverse lifestyles and strategies of plant pathogenesis encoded in the genomes of eighteen Dothideomycetes fungi.</title>
        <authorList>
            <person name="Ohm R.A."/>
            <person name="Feau N."/>
            <person name="Henrissat B."/>
            <person name="Schoch C.L."/>
            <person name="Horwitz B.A."/>
            <person name="Barry K.W."/>
            <person name="Condon B.J."/>
            <person name="Copeland A.C."/>
            <person name="Dhillon B."/>
            <person name="Glaser F."/>
            <person name="Hesse C.N."/>
            <person name="Kosti I."/>
            <person name="LaButti K."/>
            <person name="Lindquist E.A."/>
            <person name="Lucas S."/>
            <person name="Salamov A.A."/>
            <person name="Bradshaw R.E."/>
            <person name="Ciuffetti L."/>
            <person name="Hamelin R.C."/>
            <person name="Kema G.H.J."/>
            <person name="Lawrence C."/>
            <person name="Scott J.A."/>
            <person name="Spatafora J.W."/>
            <person name="Turgeon B.G."/>
            <person name="de Wit P.J.G.M."/>
            <person name="Zhong S."/>
            <person name="Goodwin S.B."/>
            <person name="Grigoriev I.V."/>
        </authorList>
    </citation>
    <scope>NUCLEOTIDE SEQUENCE [LARGE SCALE GENOMIC DNA]</scope>
    <source>
        <strain evidence="10">NZE10 / CBS 128990</strain>
    </source>
</reference>
<dbReference type="FunFam" id="1.20.1080.10:FF:000011">
    <property type="entry name" value="Formate family transporter"/>
    <property type="match status" value="1"/>
</dbReference>
<feature type="transmembrane region" description="Helical" evidence="8">
    <location>
        <begin position="202"/>
        <end position="224"/>
    </location>
</feature>
<dbReference type="GO" id="GO:0015513">
    <property type="term" value="F:high-affinity secondary active nitrite transmembrane transporter activity"/>
    <property type="evidence" value="ECO:0007669"/>
    <property type="project" value="TreeGrafter"/>
</dbReference>
<feature type="transmembrane region" description="Helical" evidence="8">
    <location>
        <begin position="244"/>
        <end position="268"/>
    </location>
</feature>
<evidence type="ECO:0000313" key="10">
    <source>
        <dbReference type="Proteomes" id="UP000016933"/>
    </source>
</evidence>
<dbReference type="EMBL" id="KB446538">
    <property type="protein sequence ID" value="EME44872.1"/>
    <property type="molecule type" value="Genomic_DNA"/>
</dbReference>
<evidence type="ECO:0000256" key="2">
    <source>
        <dbReference type="ARBA" id="ARBA00022448"/>
    </source>
</evidence>
<organism evidence="9 10">
    <name type="scientific">Dothistroma septosporum (strain NZE10 / CBS 128990)</name>
    <name type="common">Red band needle blight fungus</name>
    <name type="synonym">Mycosphaerella pini</name>
    <dbReference type="NCBI Taxonomy" id="675120"/>
    <lineage>
        <taxon>Eukaryota</taxon>
        <taxon>Fungi</taxon>
        <taxon>Dikarya</taxon>
        <taxon>Ascomycota</taxon>
        <taxon>Pezizomycotina</taxon>
        <taxon>Dothideomycetes</taxon>
        <taxon>Dothideomycetidae</taxon>
        <taxon>Mycosphaerellales</taxon>
        <taxon>Mycosphaerellaceae</taxon>
        <taxon>Dothistroma</taxon>
    </lineage>
</organism>
<dbReference type="STRING" id="675120.N1PN95"/>
<comment type="similarity">
    <text evidence="6">Belongs to the FNT transporter (TC 1.A.16) family.</text>
</comment>
<proteinExistence type="inferred from homology"/>
<dbReference type="Gene3D" id="1.20.1080.10">
    <property type="entry name" value="Glycerol uptake facilitator protein"/>
    <property type="match status" value="1"/>
</dbReference>